<dbReference type="InterPro" id="IPR013926">
    <property type="entry name" value="CGI121/TPRKB"/>
</dbReference>
<proteinExistence type="inferred from homology"/>
<sequence length="164" mass="18014">MEYNIQIAGFSSNIEDFGKLMSNINKISKNCTVQLLNADGIAGREHILHAAVHAIKAFERNENIAKDLGLEICVRASAQRQISKALSILGLKEGKMNICAVVVDCSKNIMEELETVLDKRDDNILNPDKTLLKGIYNISEGEIKTAGGISNLMIEKTTLLILET</sequence>
<dbReference type="RefSeq" id="WP_069583456.1">
    <property type="nucleotide sequence ID" value="NZ_LMVM01000001.1"/>
</dbReference>
<dbReference type="InterPro" id="IPR036504">
    <property type="entry name" value="CGI121/TPRKB_sf"/>
</dbReference>
<dbReference type="EMBL" id="LMVM01000001">
    <property type="protein sequence ID" value="PAV06005.1"/>
    <property type="molecule type" value="Genomic_DNA"/>
</dbReference>
<keyword evidence="3" id="KW-1185">Reference proteome</keyword>
<evidence type="ECO:0008006" key="4">
    <source>
        <dbReference type="Google" id="ProtNLM"/>
    </source>
</evidence>
<dbReference type="Pfam" id="PF08617">
    <property type="entry name" value="CGI-121"/>
    <property type="match status" value="1"/>
</dbReference>
<gene>
    <name evidence="2" type="ORF">ASJ80_14260</name>
</gene>
<organism evidence="2 3">
    <name type="scientific">Methanobacterium bryantii</name>
    <dbReference type="NCBI Taxonomy" id="2161"/>
    <lineage>
        <taxon>Archaea</taxon>
        <taxon>Methanobacteriati</taxon>
        <taxon>Methanobacteriota</taxon>
        <taxon>Methanomada group</taxon>
        <taxon>Methanobacteria</taxon>
        <taxon>Methanobacteriales</taxon>
        <taxon>Methanobacteriaceae</taxon>
        <taxon>Methanobacterium</taxon>
    </lineage>
</organism>
<dbReference type="AlphaFoldDB" id="A0A2A2H9F4"/>
<accession>A0A2A2H9F4</accession>
<evidence type="ECO:0000256" key="1">
    <source>
        <dbReference type="ARBA" id="ARBA00005546"/>
    </source>
</evidence>
<dbReference type="NCBIfam" id="NF011465">
    <property type="entry name" value="PRK14886.1-1"/>
    <property type="match status" value="1"/>
</dbReference>
<dbReference type="OrthoDB" id="69587at2157"/>
<name>A0A2A2H9F4_METBR</name>
<reference evidence="2 3" key="1">
    <citation type="journal article" date="2017" name="BMC Genomics">
        <title>Genomic analysis of methanogenic archaea reveals a shift towards energy conservation.</title>
        <authorList>
            <person name="Gilmore S.P."/>
            <person name="Henske J.K."/>
            <person name="Sexton J.A."/>
            <person name="Solomon K.V."/>
            <person name="Seppala S."/>
            <person name="Yoo J.I."/>
            <person name="Huyett L.M."/>
            <person name="Pressman A."/>
            <person name="Cogan J.Z."/>
            <person name="Kivenson V."/>
            <person name="Peng X."/>
            <person name="Tan Y."/>
            <person name="Valentine D.L."/>
            <person name="O'Malley M.A."/>
        </authorList>
    </citation>
    <scope>NUCLEOTIDE SEQUENCE [LARGE SCALE GENOMIC DNA]</scope>
    <source>
        <strain evidence="2 3">M.o.H.</strain>
    </source>
</reference>
<comment type="caution">
    <text evidence="2">The sequence shown here is derived from an EMBL/GenBank/DDBJ whole genome shotgun (WGS) entry which is preliminary data.</text>
</comment>
<dbReference type="SUPFAM" id="SSF143870">
    <property type="entry name" value="PF0523-like"/>
    <property type="match status" value="1"/>
</dbReference>
<protein>
    <recommendedName>
        <fullName evidence="4">KEOPS complex component</fullName>
    </recommendedName>
</protein>
<evidence type="ECO:0000313" key="2">
    <source>
        <dbReference type="EMBL" id="PAV06005.1"/>
    </source>
</evidence>
<dbReference type="Gene3D" id="3.30.2380.10">
    <property type="entry name" value="CGI121/TPRKB"/>
    <property type="match status" value="1"/>
</dbReference>
<comment type="similarity">
    <text evidence="1">Belongs to the CGI121/TPRKB family.</text>
</comment>
<evidence type="ECO:0000313" key="3">
    <source>
        <dbReference type="Proteomes" id="UP000217784"/>
    </source>
</evidence>
<dbReference type="Proteomes" id="UP000217784">
    <property type="component" value="Unassembled WGS sequence"/>
</dbReference>